<dbReference type="GO" id="GO:1903509">
    <property type="term" value="P:liposaccharide metabolic process"/>
    <property type="evidence" value="ECO:0007669"/>
    <property type="project" value="UniProtKB-ARBA"/>
</dbReference>
<keyword evidence="2 5" id="KW-0808">Transferase</keyword>
<evidence type="ECO:0000256" key="1">
    <source>
        <dbReference type="ARBA" id="ARBA00022676"/>
    </source>
</evidence>
<dbReference type="GO" id="GO:0016758">
    <property type="term" value="F:hexosyltransferase activity"/>
    <property type="evidence" value="ECO:0007669"/>
    <property type="project" value="TreeGrafter"/>
</dbReference>
<dbReference type="Proteomes" id="UP000199417">
    <property type="component" value="Unassembled WGS sequence"/>
</dbReference>
<feature type="domain" description="Glycosyl transferase family 1" evidence="3">
    <location>
        <begin position="254"/>
        <end position="399"/>
    </location>
</feature>
<dbReference type="PANTHER" id="PTHR45947">
    <property type="entry name" value="SULFOQUINOVOSYL TRANSFERASE SQD2"/>
    <property type="match status" value="1"/>
</dbReference>
<organism evidence="5 6">
    <name type="scientific">Rhodococcus tukisamuensis</name>
    <dbReference type="NCBI Taxonomy" id="168276"/>
    <lineage>
        <taxon>Bacteria</taxon>
        <taxon>Bacillati</taxon>
        <taxon>Actinomycetota</taxon>
        <taxon>Actinomycetes</taxon>
        <taxon>Mycobacteriales</taxon>
        <taxon>Nocardiaceae</taxon>
        <taxon>Rhodococcus</taxon>
    </lineage>
</organism>
<dbReference type="Pfam" id="PF00534">
    <property type="entry name" value="Glycos_transf_1"/>
    <property type="match status" value="1"/>
</dbReference>
<evidence type="ECO:0000313" key="5">
    <source>
        <dbReference type="EMBL" id="SDE06379.1"/>
    </source>
</evidence>
<dbReference type="AlphaFoldDB" id="A0A1G6ZV13"/>
<keyword evidence="1 5" id="KW-0328">Glycosyltransferase</keyword>
<dbReference type="EMBL" id="FNAB01000009">
    <property type="protein sequence ID" value="SDE06379.1"/>
    <property type="molecule type" value="Genomic_DNA"/>
</dbReference>
<dbReference type="CDD" id="cd03814">
    <property type="entry name" value="GT4-like"/>
    <property type="match status" value="1"/>
</dbReference>
<proteinExistence type="predicted"/>
<feature type="domain" description="Glycosyltransferase subfamily 4-like N-terminal" evidence="4">
    <location>
        <begin position="61"/>
        <end position="228"/>
    </location>
</feature>
<dbReference type="InterPro" id="IPR028098">
    <property type="entry name" value="Glyco_trans_4-like_N"/>
</dbReference>
<keyword evidence="6" id="KW-1185">Reference proteome</keyword>
<sequence length="432" mass="45869">MVGPATPAALRRCRRLNAARQTVRRNFAHPSRSAPPADRGGADTDLVRVAIVAESFLPNMNGVTHSVLRVAEHLERRGHRTLIVAPDTVAGRPPAATEHDGVTVHRVPAVMVPGVSSLPLGLPSPGLTAALRGFAPDVVHLASPFLLGAGGLAAARRLDVPAVAVYQTDVAGFAQSYGLGLASRAAWRWTRRLHRGAARTLAPSTAAVDALVSHGVPRVYRWGRGVDTIRFAPSRRSAELRAQWGAAGVDGRADRIVVGFVGRLAPEKHVERLAALAADPGLQLVVVGDGPERSRLQRLLPTAVFTGQLDGAELAAAYASLDIFVHPGEHETFCQAVQEALASGVPVLAPDAGGPRDLVTDCHNGYLLRVDRFAELLPGAVAALRERAVRARFGAAARRSVLHRTWPTVCEELLSHYAAVRADARFAVTRTA</sequence>
<dbReference type="GO" id="GO:1901137">
    <property type="term" value="P:carbohydrate derivative biosynthetic process"/>
    <property type="evidence" value="ECO:0007669"/>
    <property type="project" value="UniProtKB-ARBA"/>
</dbReference>
<gene>
    <name evidence="5" type="ORF">SAMN05444580_109151</name>
</gene>
<evidence type="ECO:0000259" key="3">
    <source>
        <dbReference type="Pfam" id="PF00534"/>
    </source>
</evidence>
<dbReference type="PANTHER" id="PTHR45947:SF3">
    <property type="entry name" value="SULFOQUINOVOSYL TRANSFERASE SQD2"/>
    <property type="match status" value="1"/>
</dbReference>
<accession>A0A1G6ZV13</accession>
<dbReference type="STRING" id="168276.SAMN05444580_109151"/>
<evidence type="ECO:0000259" key="4">
    <source>
        <dbReference type="Pfam" id="PF13439"/>
    </source>
</evidence>
<protein>
    <submittedName>
        <fullName evidence="5">Phosphatidylinositol alpha 1,6-mannosyltransferase</fullName>
    </submittedName>
</protein>
<dbReference type="InterPro" id="IPR050194">
    <property type="entry name" value="Glycosyltransferase_grp1"/>
</dbReference>
<evidence type="ECO:0000256" key="2">
    <source>
        <dbReference type="ARBA" id="ARBA00022679"/>
    </source>
</evidence>
<dbReference type="Gene3D" id="3.40.50.2000">
    <property type="entry name" value="Glycogen Phosphorylase B"/>
    <property type="match status" value="2"/>
</dbReference>
<name>A0A1G6ZV13_9NOCA</name>
<reference evidence="5 6" key="1">
    <citation type="submission" date="2016-10" db="EMBL/GenBank/DDBJ databases">
        <authorList>
            <person name="de Groot N.N."/>
        </authorList>
    </citation>
    <scope>NUCLEOTIDE SEQUENCE [LARGE SCALE GENOMIC DNA]</scope>
    <source>
        <strain evidence="5 6">JCM 11308</strain>
    </source>
</reference>
<dbReference type="InterPro" id="IPR001296">
    <property type="entry name" value="Glyco_trans_1"/>
</dbReference>
<dbReference type="Pfam" id="PF13439">
    <property type="entry name" value="Glyco_transf_4"/>
    <property type="match status" value="1"/>
</dbReference>
<dbReference type="SUPFAM" id="SSF53756">
    <property type="entry name" value="UDP-Glycosyltransferase/glycogen phosphorylase"/>
    <property type="match status" value="1"/>
</dbReference>
<evidence type="ECO:0000313" key="6">
    <source>
        <dbReference type="Proteomes" id="UP000199417"/>
    </source>
</evidence>